<evidence type="ECO:0000313" key="5">
    <source>
        <dbReference type="Proteomes" id="UP000694255"/>
    </source>
</evidence>
<comment type="subcellular location">
    <subcellularLocation>
        <location evidence="1">Membrane</location>
    </subcellularLocation>
</comment>
<keyword evidence="2" id="KW-0472">Membrane</keyword>
<proteinExistence type="predicted"/>
<gene>
    <name evidence="4" type="ORF">J8A68_004989</name>
</gene>
<comment type="caution">
    <text evidence="4">The sequence shown here is derived from an EMBL/GenBank/DDBJ whole genome shotgun (WGS) entry which is preliminary data.</text>
</comment>
<dbReference type="GO" id="GO:0019867">
    <property type="term" value="C:outer membrane"/>
    <property type="evidence" value="ECO:0007669"/>
    <property type="project" value="InterPro"/>
</dbReference>
<keyword evidence="5" id="KW-1185">Reference proteome</keyword>
<feature type="domain" description="Bacterial surface antigen (D15)" evidence="3">
    <location>
        <begin position="127"/>
        <end position="468"/>
    </location>
</feature>
<dbReference type="OrthoDB" id="1724197at2759"/>
<dbReference type="Pfam" id="PF01103">
    <property type="entry name" value="Omp85"/>
    <property type="match status" value="1"/>
</dbReference>
<organism evidence="4 5">
    <name type="scientific">[Candida] subhashii</name>
    <dbReference type="NCBI Taxonomy" id="561895"/>
    <lineage>
        <taxon>Eukaryota</taxon>
        <taxon>Fungi</taxon>
        <taxon>Dikarya</taxon>
        <taxon>Ascomycota</taxon>
        <taxon>Saccharomycotina</taxon>
        <taxon>Pichiomycetes</taxon>
        <taxon>Debaryomycetaceae</taxon>
        <taxon>Spathaspora</taxon>
    </lineage>
</organism>
<protein>
    <recommendedName>
        <fullName evidence="3">Bacterial surface antigen (D15) domain-containing protein</fullName>
    </recommendedName>
</protein>
<evidence type="ECO:0000259" key="3">
    <source>
        <dbReference type="Pfam" id="PF01103"/>
    </source>
</evidence>
<dbReference type="GeneID" id="73471789"/>
<dbReference type="Proteomes" id="UP000694255">
    <property type="component" value="Unassembled WGS sequence"/>
</dbReference>
<evidence type="ECO:0000313" key="4">
    <source>
        <dbReference type="EMBL" id="KAG7661530.1"/>
    </source>
</evidence>
<dbReference type="EMBL" id="JAGSYN010000218">
    <property type="protein sequence ID" value="KAG7661530.1"/>
    <property type="molecule type" value="Genomic_DNA"/>
</dbReference>
<dbReference type="AlphaFoldDB" id="A0A8J5QHL8"/>
<accession>A0A8J5QHL8</accession>
<reference evidence="4 5" key="1">
    <citation type="journal article" date="2021" name="DNA Res.">
        <title>Genome analysis of Candida subhashii reveals its hybrid nature and dual mitochondrial genome conformations.</title>
        <authorList>
            <person name="Mixao V."/>
            <person name="Hegedusova E."/>
            <person name="Saus E."/>
            <person name="Pryszcz L.P."/>
            <person name="Cillingova A."/>
            <person name="Nosek J."/>
            <person name="Gabaldon T."/>
        </authorList>
    </citation>
    <scope>NUCLEOTIDE SEQUENCE [LARGE SCALE GENOMIC DNA]</scope>
    <source>
        <strain evidence="4 5">CBS 10753</strain>
    </source>
</reference>
<dbReference type="RefSeq" id="XP_049261763.1">
    <property type="nucleotide sequence ID" value="XM_049409005.1"/>
</dbReference>
<dbReference type="InterPro" id="IPR000184">
    <property type="entry name" value="Bac_surfAg_D15"/>
</dbReference>
<evidence type="ECO:0000256" key="1">
    <source>
        <dbReference type="ARBA" id="ARBA00004370"/>
    </source>
</evidence>
<name>A0A8J5QHL8_9ASCO</name>
<evidence type="ECO:0000256" key="2">
    <source>
        <dbReference type="ARBA" id="ARBA00023136"/>
    </source>
</evidence>
<sequence>MDSNPNLKSKLQTQHILEESGSHPIFLTRVEVNGGEQFSDTFFEKLLTPLFEHGDYTLTQLVDCIHQSEARLIKTGVFSDISARLQPDFYSNIPAYIKKYNKEKSLRTKVVFNLESINLNSIDGFLNFNTEDYLNIKLNYLDNNVNQNAELLNIGVDYNPYKPNDHLIANAKILSTLKNPAYKLMLDISHVQQNNQIWQKANEGVTGGILGVLYNHSDKLNIFSGVSLYNRSVYDIDESSASDDLKSFNGDYLKSSLVNQISLNKLNYLNPITKNFPSGGYDLTLNNEISSNQEQKNSINHGEFIKSALSYNYYKSLFNNYITTRIQADMGAIFPMDSNKITVHSSDKFYLGGYNSFSGFTRNSIQPQGGLQFYKLQGTIYSKIPKFLYQPPSHIPSDDQNPLRFYADGIIGNVSNNIMDDDSGAISGGVGLKYFSNWANLDIGYYVSQRVKSDNNIGIKDGLQFSISIGSSLRTS</sequence>